<dbReference type="PANTHER" id="PTHR43132:SF6">
    <property type="entry name" value="HTH-TYPE TRANSCRIPTIONAL REPRESSOR CZRA"/>
    <property type="match status" value="1"/>
</dbReference>
<dbReference type="EMBL" id="AEXM01000035">
    <property type="protein sequence ID" value="EGC81351.1"/>
    <property type="molecule type" value="Genomic_DNA"/>
</dbReference>
<evidence type="ECO:0000313" key="6">
    <source>
        <dbReference type="Proteomes" id="UP000005286"/>
    </source>
</evidence>
<proteinExistence type="predicted"/>
<dbReference type="Gene3D" id="1.10.10.10">
    <property type="entry name" value="Winged helix-like DNA-binding domain superfamily/Winged helix DNA-binding domain"/>
    <property type="match status" value="1"/>
</dbReference>
<dbReference type="InterPro" id="IPR036388">
    <property type="entry name" value="WH-like_DNA-bd_sf"/>
</dbReference>
<keyword evidence="3" id="KW-0804">Transcription</keyword>
<dbReference type="GO" id="GO:0003677">
    <property type="term" value="F:DNA binding"/>
    <property type="evidence" value="ECO:0007669"/>
    <property type="project" value="UniProtKB-KW"/>
</dbReference>
<evidence type="ECO:0000256" key="2">
    <source>
        <dbReference type="ARBA" id="ARBA00023125"/>
    </source>
</evidence>
<dbReference type="InterPro" id="IPR011991">
    <property type="entry name" value="ArsR-like_HTH"/>
</dbReference>
<dbReference type="NCBIfam" id="NF033788">
    <property type="entry name" value="HTH_metalloreg"/>
    <property type="match status" value="1"/>
</dbReference>
<dbReference type="CDD" id="cd00090">
    <property type="entry name" value="HTH_ARSR"/>
    <property type="match status" value="1"/>
</dbReference>
<dbReference type="PRINTS" id="PR00778">
    <property type="entry name" value="HTHARSR"/>
</dbReference>
<reference evidence="5 6" key="1">
    <citation type="submission" date="2011-01" db="EMBL/GenBank/DDBJ databases">
        <authorList>
            <person name="Durkin A.S."/>
            <person name="Madupu R."/>
            <person name="Torralba M."/>
            <person name="Gillis M."/>
            <person name="Methe B."/>
            <person name="Sutton G."/>
            <person name="Nelson K.E."/>
        </authorList>
    </citation>
    <scope>NUCLEOTIDE SEQUENCE [LARGE SCALE GENOMIC DNA]</scope>
    <source>
        <strain evidence="5 6">ACS-065-V-Col13</strain>
    </source>
</reference>
<dbReference type="PANTHER" id="PTHR43132">
    <property type="entry name" value="ARSENICAL RESISTANCE OPERON REPRESSOR ARSR-RELATED"/>
    <property type="match status" value="1"/>
</dbReference>
<keyword evidence="1" id="KW-0805">Transcription regulation</keyword>
<dbReference type="SMART" id="SM00418">
    <property type="entry name" value="HTH_ARSR"/>
    <property type="match status" value="1"/>
</dbReference>
<dbReference type="PROSITE" id="PS50987">
    <property type="entry name" value="HTH_ARSR_2"/>
    <property type="match status" value="1"/>
</dbReference>
<dbReference type="InterPro" id="IPR036390">
    <property type="entry name" value="WH_DNA-bd_sf"/>
</dbReference>
<gene>
    <name evidence="5" type="ORF">HMPREF9290_0338</name>
</gene>
<dbReference type="SUPFAM" id="SSF46785">
    <property type="entry name" value="Winged helix' DNA-binding domain"/>
    <property type="match status" value="1"/>
</dbReference>
<feature type="domain" description="HTH arsR-type" evidence="4">
    <location>
        <begin position="8"/>
        <end position="100"/>
    </location>
</feature>
<protein>
    <submittedName>
        <fullName evidence="5">Putative HTH-type transcriptional repressor CzrA</fullName>
    </submittedName>
</protein>
<organism evidence="5 6">
    <name type="scientific">Anaerococcus prevotii ACS-065-V-Col13</name>
    <dbReference type="NCBI Taxonomy" id="879305"/>
    <lineage>
        <taxon>Bacteria</taxon>
        <taxon>Bacillati</taxon>
        <taxon>Bacillota</taxon>
        <taxon>Tissierellia</taxon>
        <taxon>Tissierellales</taxon>
        <taxon>Peptoniphilaceae</taxon>
        <taxon>Anaerococcus</taxon>
    </lineage>
</organism>
<comment type="caution">
    <text evidence="5">The sequence shown here is derived from an EMBL/GenBank/DDBJ whole genome shotgun (WGS) entry which is preliminary data.</text>
</comment>
<accession>F0GXU3</accession>
<keyword evidence="2" id="KW-0238">DNA-binding</keyword>
<dbReference type="PATRIC" id="fig|879305.3.peg.1625"/>
<dbReference type="Proteomes" id="UP000005286">
    <property type="component" value="Unassembled WGS sequence"/>
</dbReference>
<evidence type="ECO:0000256" key="1">
    <source>
        <dbReference type="ARBA" id="ARBA00023015"/>
    </source>
</evidence>
<dbReference type="InterPro" id="IPR001845">
    <property type="entry name" value="HTH_ArsR_DNA-bd_dom"/>
</dbReference>
<evidence type="ECO:0000313" key="5">
    <source>
        <dbReference type="EMBL" id="EGC81351.1"/>
    </source>
</evidence>
<evidence type="ECO:0000256" key="3">
    <source>
        <dbReference type="ARBA" id="ARBA00023163"/>
    </source>
</evidence>
<name>F0GXU3_9FIRM</name>
<dbReference type="RefSeq" id="WP_004835690.1">
    <property type="nucleotide sequence ID" value="NZ_AEXM01000035.1"/>
</dbReference>
<dbReference type="eggNOG" id="COG0640">
    <property type="taxonomic scope" value="Bacteria"/>
</dbReference>
<dbReference type="GO" id="GO:0003700">
    <property type="term" value="F:DNA-binding transcription factor activity"/>
    <property type="evidence" value="ECO:0007669"/>
    <property type="project" value="InterPro"/>
</dbReference>
<dbReference type="AlphaFoldDB" id="F0GXU3"/>
<dbReference type="InterPro" id="IPR051011">
    <property type="entry name" value="Metal_resp_trans_reg"/>
</dbReference>
<dbReference type="Pfam" id="PF01022">
    <property type="entry name" value="HTH_5"/>
    <property type="match status" value="1"/>
</dbReference>
<evidence type="ECO:0000259" key="4">
    <source>
        <dbReference type="PROSITE" id="PS50987"/>
    </source>
</evidence>
<sequence>MSYSLNNIDETTLIDLADLFKVFSDSTRMKIMYKLFDGEVSVGQIATSLDMSQSAISHQLKYLKESNLVKSKRNGKSMLYYLADDHVKIIIKTGLEHIEE</sequence>
<keyword evidence="6" id="KW-1185">Reference proteome</keyword>
<dbReference type="STRING" id="879305.HMPREF9290_0338"/>